<dbReference type="Pfam" id="PF20258">
    <property type="entry name" value="tRNA_Me_trans_C"/>
    <property type="match status" value="1"/>
</dbReference>
<reference evidence="14" key="1">
    <citation type="submission" date="2017-09" db="EMBL/GenBank/DDBJ databases">
        <title>Depth-based differentiation of microbial function through sediment-hosted aquifers and enrichment of novel symbionts in the deep terrestrial subsurface.</title>
        <authorList>
            <person name="Probst A.J."/>
            <person name="Ladd B."/>
            <person name="Jarett J.K."/>
            <person name="Geller-Mcgrath D.E."/>
            <person name="Sieber C.M.K."/>
            <person name="Emerson J.B."/>
            <person name="Anantharaman K."/>
            <person name="Thomas B.C."/>
            <person name="Malmstrom R."/>
            <person name="Stieglmeier M."/>
            <person name="Klingl A."/>
            <person name="Woyke T."/>
            <person name="Ryan C.M."/>
            <person name="Banfield J.F."/>
        </authorList>
    </citation>
    <scope>NUCLEOTIDE SEQUENCE [LARGE SCALE GENOMIC DNA]</scope>
</reference>
<keyword evidence="2 10" id="KW-0820">tRNA-binding</keyword>
<dbReference type="Pfam" id="PF20259">
    <property type="entry name" value="tRNA_Me_trans_M"/>
    <property type="match status" value="1"/>
</dbReference>
<dbReference type="GO" id="GO:0002143">
    <property type="term" value="P:tRNA wobble position uridine thiolation"/>
    <property type="evidence" value="ECO:0007669"/>
    <property type="project" value="TreeGrafter"/>
</dbReference>
<evidence type="ECO:0000256" key="3">
    <source>
        <dbReference type="ARBA" id="ARBA00022679"/>
    </source>
</evidence>
<dbReference type="GO" id="GO:0005737">
    <property type="term" value="C:cytoplasm"/>
    <property type="evidence" value="ECO:0007669"/>
    <property type="project" value="UniProtKB-SubCell"/>
</dbReference>
<keyword evidence="7 10" id="KW-0694">RNA-binding</keyword>
<evidence type="ECO:0000256" key="2">
    <source>
        <dbReference type="ARBA" id="ARBA00022555"/>
    </source>
</evidence>
<organism evidence="13 14">
    <name type="scientific">Candidatus Buchananbacteria bacterium CG10_big_fil_rev_8_21_14_0_10_42_9</name>
    <dbReference type="NCBI Taxonomy" id="1974526"/>
    <lineage>
        <taxon>Bacteria</taxon>
        <taxon>Candidatus Buchananiibacteriota</taxon>
    </lineage>
</organism>
<feature type="binding site" evidence="10">
    <location>
        <position position="131"/>
    </location>
    <ligand>
        <name>ATP</name>
        <dbReference type="ChEBI" id="CHEBI:30616"/>
    </ligand>
</feature>
<comment type="caution">
    <text evidence="13">The sequence shown here is derived from an EMBL/GenBank/DDBJ whole genome shotgun (WGS) entry which is preliminary data.</text>
</comment>
<dbReference type="Pfam" id="PF03054">
    <property type="entry name" value="tRNA_Me_trans"/>
    <property type="match status" value="1"/>
</dbReference>
<gene>
    <name evidence="10" type="primary">mnmA</name>
    <name evidence="13" type="ORF">COT81_03280</name>
</gene>
<comment type="similarity">
    <text evidence="10">Belongs to the MnmA/TRMU family.</text>
</comment>
<feature type="site" description="Interaction with tRNA" evidence="10">
    <location>
        <position position="132"/>
    </location>
</feature>
<feature type="region of interest" description="Interaction with target base in tRNA" evidence="10">
    <location>
        <begin position="102"/>
        <end position="104"/>
    </location>
</feature>
<dbReference type="AlphaFoldDB" id="A0A2H0W119"/>
<feature type="active site" description="Cysteine persulfide intermediate" evidence="10">
    <location>
        <position position="200"/>
    </location>
</feature>
<dbReference type="InterPro" id="IPR004506">
    <property type="entry name" value="MnmA-like"/>
</dbReference>
<keyword evidence="1 10" id="KW-0963">Cytoplasm</keyword>
<dbReference type="FunFam" id="2.40.30.10:FF:000023">
    <property type="entry name" value="tRNA-specific 2-thiouridylase MnmA"/>
    <property type="match status" value="1"/>
</dbReference>
<evidence type="ECO:0000256" key="9">
    <source>
        <dbReference type="ARBA" id="ARBA00051542"/>
    </source>
</evidence>
<comment type="catalytic activity">
    <reaction evidence="9 10">
        <text>S-sulfanyl-L-cysteinyl-[protein] + uridine(34) in tRNA + AH2 + ATP = 2-thiouridine(34) in tRNA + L-cysteinyl-[protein] + A + AMP + diphosphate + H(+)</text>
        <dbReference type="Rhea" id="RHEA:47032"/>
        <dbReference type="Rhea" id="RHEA-COMP:10131"/>
        <dbReference type="Rhea" id="RHEA-COMP:11726"/>
        <dbReference type="Rhea" id="RHEA-COMP:11727"/>
        <dbReference type="Rhea" id="RHEA-COMP:11728"/>
        <dbReference type="ChEBI" id="CHEBI:13193"/>
        <dbReference type="ChEBI" id="CHEBI:15378"/>
        <dbReference type="ChEBI" id="CHEBI:17499"/>
        <dbReference type="ChEBI" id="CHEBI:29950"/>
        <dbReference type="ChEBI" id="CHEBI:30616"/>
        <dbReference type="ChEBI" id="CHEBI:33019"/>
        <dbReference type="ChEBI" id="CHEBI:61963"/>
        <dbReference type="ChEBI" id="CHEBI:65315"/>
        <dbReference type="ChEBI" id="CHEBI:87170"/>
        <dbReference type="ChEBI" id="CHEBI:456215"/>
        <dbReference type="EC" id="2.8.1.13"/>
    </reaction>
</comment>
<evidence type="ECO:0000259" key="12">
    <source>
        <dbReference type="Pfam" id="PF20259"/>
    </source>
</evidence>
<keyword evidence="4 10" id="KW-0819">tRNA processing</keyword>
<feature type="site" description="Interaction with tRNA" evidence="10">
    <location>
        <position position="339"/>
    </location>
</feature>
<dbReference type="InterPro" id="IPR046884">
    <property type="entry name" value="MnmA-like_central"/>
</dbReference>
<keyword evidence="6 10" id="KW-0067">ATP-binding</keyword>
<feature type="domain" description="tRNA-specific 2-thiouridylase MnmA-like C-terminal" evidence="11">
    <location>
        <begin position="282"/>
        <end position="355"/>
    </location>
</feature>
<evidence type="ECO:0000259" key="11">
    <source>
        <dbReference type="Pfam" id="PF20258"/>
    </source>
</evidence>
<dbReference type="Proteomes" id="UP000230935">
    <property type="component" value="Unassembled WGS sequence"/>
</dbReference>
<dbReference type="Gene3D" id="2.30.30.280">
    <property type="entry name" value="Adenine nucleotide alpha hydrolases-like domains"/>
    <property type="match status" value="1"/>
</dbReference>
<evidence type="ECO:0000256" key="1">
    <source>
        <dbReference type="ARBA" id="ARBA00022490"/>
    </source>
</evidence>
<protein>
    <recommendedName>
        <fullName evidence="10">tRNA-specific 2-thiouridylase MnmA</fullName>
        <ecNumber evidence="10">2.8.1.13</ecNumber>
    </recommendedName>
</protein>
<name>A0A2H0W119_9BACT</name>
<proteinExistence type="inferred from homology"/>
<feature type="domain" description="tRNA-specific 2-thiouridylase MnmA-like central" evidence="12">
    <location>
        <begin position="208"/>
        <end position="272"/>
    </location>
</feature>
<comment type="caution">
    <text evidence="10">Lacks conserved residue(s) required for the propagation of feature annotation.</text>
</comment>
<feature type="binding site" evidence="10">
    <location>
        <position position="38"/>
    </location>
    <ligand>
        <name>ATP</name>
        <dbReference type="ChEBI" id="CHEBI:30616"/>
    </ligand>
</feature>
<dbReference type="Gene3D" id="2.40.30.10">
    <property type="entry name" value="Translation factors"/>
    <property type="match status" value="1"/>
</dbReference>
<keyword evidence="8" id="KW-1015">Disulfide bond</keyword>
<dbReference type="EC" id="2.8.1.13" evidence="10"/>
<dbReference type="PANTHER" id="PTHR11933">
    <property type="entry name" value="TRNA 5-METHYLAMINOMETHYL-2-THIOURIDYLATE -METHYLTRANSFERASE"/>
    <property type="match status" value="1"/>
</dbReference>
<dbReference type="NCBIfam" id="NF001138">
    <property type="entry name" value="PRK00143.1"/>
    <property type="match status" value="1"/>
</dbReference>
<dbReference type="InterPro" id="IPR046885">
    <property type="entry name" value="MnmA-like_C"/>
</dbReference>
<evidence type="ECO:0000256" key="4">
    <source>
        <dbReference type="ARBA" id="ARBA00022694"/>
    </source>
</evidence>
<dbReference type="GO" id="GO:0000049">
    <property type="term" value="F:tRNA binding"/>
    <property type="evidence" value="ECO:0007669"/>
    <property type="project" value="UniProtKB-KW"/>
</dbReference>
<comment type="function">
    <text evidence="10">Catalyzes the 2-thiolation of uridine at the wobble position (U34) of tRNA, leading to the formation of s(2)U34.</text>
</comment>
<evidence type="ECO:0000256" key="6">
    <source>
        <dbReference type="ARBA" id="ARBA00022840"/>
    </source>
</evidence>
<dbReference type="HAMAP" id="MF_00144">
    <property type="entry name" value="tRNA_thiouridyl_MnmA"/>
    <property type="match status" value="1"/>
</dbReference>
<sequence>MNPKKKVQVAVAMSGGVDSSVAAALLKQQGYDVSGFFMKNFSRESWEGVIDPDCPWEQDQGDAKAVCDILDIPFESVNFEKEYKDTIIEYFFREYAKGRTPNPDVLCNKEMKFGIFLNKMMERGFDMVATGHYARIKDGNKLYKGLDPNKDQSYFLHQLSEKQLTKSMFPVGEFKKSEVRQIAKKLKFPNADKKDSQGLCFIGHINVKKFLEQKIKPKKGDIVDTTGDKVGEHEGVWYFTIGQRRGIKIGGSGEPYYVVDKKIKTNTLVVAKGHQHKELHAKNILVTDVHWINKAPKLPAKLKAKIRYQQDDQECTINSLNKSLTVTFKDGQFAIAPGQSIVFYYRDYCLGGAIIEKTL</sequence>
<evidence type="ECO:0000256" key="10">
    <source>
        <dbReference type="HAMAP-Rule" id="MF_00144"/>
    </source>
</evidence>
<dbReference type="EMBL" id="PEZZ01000024">
    <property type="protein sequence ID" value="PIS05053.1"/>
    <property type="molecule type" value="Genomic_DNA"/>
</dbReference>
<dbReference type="SUPFAM" id="SSF52402">
    <property type="entry name" value="Adenine nucleotide alpha hydrolases-like"/>
    <property type="match status" value="1"/>
</dbReference>
<keyword evidence="5 10" id="KW-0547">Nucleotide-binding</keyword>
<accession>A0A2H0W119</accession>
<feature type="binding site" evidence="10">
    <location>
        <begin position="12"/>
        <end position="19"/>
    </location>
    <ligand>
        <name>ATP</name>
        <dbReference type="ChEBI" id="CHEBI:30616"/>
    </ligand>
</feature>
<evidence type="ECO:0000256" key="8">
    <source>
        <dbReference type="ARBA" id="ARBA00023157"/>
    </source>
</evidence>
<dbReference type="GO" id="GO:0005524">
    <property type="term" value="F:ATP binding"/>
    <property type="evidence" value="ECO:0007669"/>
    <property type="project" value="UniProtKB-KW"/>
</dbReference>
<evidence type="ECO:0000256" key="5">
    <source>
        <dbReference type="ARBA" id="ARBA00022741"/>
    </source>
</evidence>
<dbReference type="InterPro" id="IPR014729">
    <property type="entry name" value="Rossmann-like_a/b/a_fold"/>
</dbReference>
<dbReference type="NCBIfam" id="TIGR00420">
    <property type="entry name" value="trmU"/>
    <property type="match status" value="1"/>
</dbReference>
<feature type="region of interest" description="Interaction with tRNA" evidence="10">
    <location>
        <begin position="150"/>
        <end position="152"/>
    </location>
</feature>
<dbReference type="FunFam" id="2.30.30.280:FF:000001">
    <property type="entry name" value="tRNA-specific 2-thiouridylase MnmA"/>
    <property type="match status" value="1"/>
</dbReference>
<comment type="subcellular location">
    <subcellularLocation>
        <location evidence="10">Cytoplasm</location>
    </subcellularLocation>
</comment>
<dbReference type="PANTHER" id="PTHR11933:SF5">
    <property type="entry name" value="MITOCHONDRIAL TRNA-SPECIFIC 2-THIOURIDYLASE 1"/>
    <property type="match status" value="1"/>
</dbReference>
<evidence type="ECO:0000313" key="13">
    <source>
        <dbReference type="EMBL" id="PIS05053.1"/>
    </source>
</evidence>
<feature type="active site" description="Nucleophile" evidence="10">
    <location>
        <position position="107"/>
    </location>
</feature>
<dbReference type="CDD" id="cd01998">
    <property type="entry name" value="MnmA_TRMU-like"/>
    <property type="match status" value="1"/>
</dbReference>
<keyword evidence="3 10" id="KW-0808">Transferase</keyword>
<evidence type="ECO:0000256" key="7">
    <source>
        <dbReference type="ARBA" id="ARBA00022884"/>
    </source>
</evidence>
<dbReference type="FunFam" id="3.40.50.620:FF:000115">
    <property type="entry name" value="tRNA-specific 2-thiouridylase MnmA"/>
    <property type="match status" value="1"/>
</dbReference>
<dbReference type="GO" id="GO:0103016">
    <property type="term" value="F:tRNA-uridine 2-sulfurtransferase activity"/>
    <property type="evidence" value="ECO:0007669"/>
    <property type="project" value="UniProtKB-EC"/>
</dbReference>
<dbReference type="Gene3D" id="3.40.50.620">
    <property type="entry name" value="HUPs"/>
    <property type="match status" value="1"/>
</dbReference>
<feature type="region of interest" description="Interaction with tRNA" evidence="10">
    <location>
        <begin position="307"/>
        <end position="308"/>
    </location>
</feature>
<dbReference type="InterPro" id="IPR023382">
    <property type="entry name" value="MnmA-like_central_sf"/>
</dbReference>
<evidence type="ECO:0000313" key="14">
    <source>
        <dbReference type="Proteomes" id="UP000230935"/>
    </source>
</evidence>